<dbReference type="Proteomes" id="UP000007266">
    <property type="component" value="Linkage group 8"/>
</dbReference>
<keyword evidence="2" id="KW-0336">GPI-anchor</keyword>
<dbReference type="EMBL" id="KQ971361">
    <property type="protein sequence ID" value="EFA08127.1"/>
    <property type="molecule type" value="Genomic_DNA"/>
</dbReference>
<dbReference type="InterPro" id="IPR045860">
    <property type="entry name" value="Snake_toxin-like_sf"/>
</dbReference>
<keyword evidence="3" id="KW-0812">Transmembrane</keyword>
<evidence type="ECO:0000256" key="1">
    <source>
        <dbReference type="ARBA" id="ARBA00004589"/>
    </source>
</evidence>
<keyword evidence="11" id="KW-1185">Reference proteome</keyword>
<dbReference type="GO" id="GO:0098552">
    <property type="term" value="C:side of membrane"/>
    <property type="evidence" value="ECO:0007669"/>
    <property type="project" value="UniProtKB-KW"/>
</dbReference>
<name>D6WWK1_TRICA</name>
<evidence type="ECO:0000256" key="2">
    <source>
        <dbReference type="ARBA" id="ARBA00022622"/>
    </source>
</evidence>
<dbReference type="InterPro" id="IPR031424">
    <property type="entry name" value="QVR-like"/>
</dbReference>
<dbReference type="Gene3D" id="2.10.60.10">
    <property type="entry name" value="CD59"/>
    <property type="match status" value="1"/>
</dbReference>
<evidence type="ECO:0000256" key="7">
    <source>
        <dbReference type="ARBA" id="ARBA00023180"/>
    </source>
</evidence>
<evidence type="ECO:0000256" key="5">
    <source>
        <dbReference type="ARBA" id="ARBA00022989"/>
    </source>
</evidence>
<protein>
    <recommendedName>
        <fullName evidence="12">Protein sleepless</fullName>
    </recommendedName>
</protein>
<evidence type="ECO:0000256" key="3">
    <source>
        <dbReference type="ARBA" id="ARBA00022692"/>
    </source>
</evidence>
<dbReference type="OrthoDB" id="6766404at2759"/>
<evidence type="ECO:0000313" key="10">
    <source>
        <dbReference type="EMBL" id="EFA08127.1"/>
    </source>
</evidence>
<feature type="signal peptide" evidence="9">
    <location>
        <begin position="1"/>
        <end position="22"/>
    </location>
</feature>
<keyword evidence="8" id="KW-0449">Lipoprotein</keyword>
<evidence type="ECO:0000256" key="6">
    <source>
        <dbReference type="ARBA" id="ARBA00023136"/>
    </source>
</evidence>
<accession>D6WWK1</accession>
<evidence type="ECO:0000313" key="11">
    <source>
        <dbReference type="Proteomes" id="UP000007266"/>
    </source>
</evidence>
<gene>
    <name evidence="10" type="primary">AUGUSTUS-3.0.2_05731</name>
    <name evidence="10" type="ORF">TcasGA2_TC005731</name>
</gene>
<evidence type="ECO:0000256" key="8">
    <source>
        <dbReference type="ARBA" id="ARBA00023288"/>
    </source>
</evidence>
<dbReference type="PANTHER" id="PTHR33562">
    <property type="entry name" value="ATILLA, ISOFORM B-RELATED-RELATED"/>
    <property type="match status" value="1"/>
</dbReference>
<comment type="subcellular location">
    <subcellularLocation>
        <location evidence="1">Membrane</location>
        <topology evidence="1">Lipid-anchor</topology>
        <topology evidence="1">GPI-anchor</topology>
    </subcellularLocation>
</comment>
<dbReference type="Pfam" id="PF17064">
    <property type="entry name" value="QVR"/>
    <property type="match status" value="1"/>
</dbReference>
<evidence type="ECO:0000256" key="9">
    <source>
        <dbReference type="SAM" id="SignalP"/>
    </source>
</evidence>
<dbReference type="KEGG" id="tca:103313959"/>
<evidence type="ECO:0008006" key="12">
    <source>
        <dbReference type="Google" id="ProtNLM"/>
    </source>
</evidence>
<keyword evidence="7" id="KW-0325">Glycoprotein</keyword>
<dbReference type="SUPFAM" id="SSF57302">
    <property type="entry name" value="Snake toxin-like"/>
    <property type="match status" value="1"/>
</dbReference>
<organism evidence="10 11">
    <name type="scientific">Tribolium castaneum</name>
    <name type="common">Red flour beetle</name>
    <dbReference type="NCBI Taxonomy" id="7070"/>
    <lineage>
        <taxon>Eukaryota</taxon>
        <taxon>Metazoa</taxon>
        <taxon>Ecdysozoa</taxon>
        <taxon>Arthropoda</taxon>
        <taxon>Hexapoda</taxon>
        <taxon>Insecta</taxon>
        <taxon>Pterygota</taxon>
        <taxon>Neoptera</taxon>
        <taxon>Endopterygota</taxon>
        <taxon>Coleoptera</taxon>
        <taxon>Polyphaga</taxon>
        <taxon>Cucujiformia</taxon>
        <taxon>Tenebrionidae</taxon>
        <taxon>Tenebrionidae incertae sedis</taxon>
        <taxon>Tribolium</taxon>
    </lineage>
</organism>
<dbReference type="PhylomeDB" id="D6WWK1"/>
<dbReference type="InParanoid" id="D6WWK1"/>
<keyword evidence="6" id="KW-0472">Membrane</keyword>
<sequence length="126" mass="13880">MASLSALLVLAIVLVYSKSVISLQCYTCDGPLNSECATLNHIPPTPCLNEKVCARFILKKSETEILYRSCAPLNYCSVLAAQYKDNPQVSVKECKVCDQDECNSAERSFLPVWLSLLTGLSLFVVQ</sequence>
<keyword evidence="4 9" id="KW-0732">Signal</keyword>
<dbReference type="GO" id="GO:0030431">
    <property type="term" value="P:sleep"/>
    <property type="evidence" value="ECO:0007669"/>
    <property type="project" value="InterPro"/>
</dbReference>
<proteinExistence type="predicted"/>
<reference evidence="10 11" key="1">
    <citation type="journal article" date="2008" name="Nature">
        <title>The genome of the model beetle and pest Tribolium castaneum.</title>
        <authorList>
            <consortium name="Tribolium Genome Sequencing Consortium"/>
            <person name="Richards S."/>
            <person name="Gibbs R.A."/>
            <person name="Weinstock G.M."/>
            <person name="Brown S.J."/>
            <person name="Denell R."/>
            <person name="Beeman R.W."/>
            <person name="Gibbs R."/>
            <person name="Beeman R.W."/>
            <person name="Brown S.J."/>
            <person name="Bucher G."/>
            <person name="Friedrich M."/>
            <person name="Grimmelikhuijzen C.J."/>
            <person name="Klingler M."/>
            <person name="Lorenzen M."/>
            <person name="Richards S."/>
            <person name="Roth S."/>
            <person name="Schroder R."/>
            <person name="Tautz D."/>
            <person name="Zdobnov E.M."/>
            <person name="Muzny D."/>
            <person name="Gibbs R.A."/>
            <person name="Weinstock G.M."/>
            <person name="Attaway T."/>
            <person name="Bell S."/>
            <person name="Buhay C.J."/>
            <person name="Chandrabose M.N."/>
            <person name="Chavez D."/>
            <person name="Clerk-Blankenburg K.P."/>
            <person name="Cree A."/>
            <person name="Dao M."/>
            <person name="Davis C."/>
            <person name="Chacko J."/>
            <person name="Dinh H."/>
            <person name="Dugan-Rocha S."/>
            <person name="Fowler G."/>
            <person name="Garner T.T."/>
            <person name="Garnes J."/>
            <person name="Gnirke A."/>
            <person name="Hawes A."/>
            <person name="Hernandez J."/>
            <person name="Hines S."/>
            <person name="Holder M."/>
            <person name="Hume J."/>
            <person name="Jhangiani S.N."/>
            <person name="Joshi V."/>
            <person name="Khan Z.M."/>
            <person name="Jackson L."/>
            <person name="Kovar C."/>
            <person name="Kowis A."/>
            <person name="Lee S."/>
            <person name="Lewis L.R."/>
            <person name="Margolis J."/>
            <person name="Morgan M."/>
            <person name="Nazareth L.V."/>
            <person name="Nguyen N."/>
            <person name="Okwuonu G."/>
            <person name="Parker D."/>
            <person name="Richards S."/>
            <person name="Ruiz S.J."/>
            <person name="Santibanez J."/>
            <person name="Savard J."/>
            <person name="Scherer S.E."/>
            <person name="Schneider B."/>
            <person name="Sodergren E."/>
            <person name="Tautz D."/>
            <person name="Vattahil S."/>
            <person name="Villasana D."/>
            <person name="White C.S."/>
            <person name="Wright R."/>
            <person name="Park Y."/>
            <person name="Beeman R.W."/>
            <person name="Lord J."/>
            <person name="Oppert B."/>
            <person name="Lorenzen M."/>
            <person name="Brown S."/>
            <person name="Wang L."/>
            <person name="Savard J."/>
            <person name="Tautz D."/>
            <person name="Richards S."/>
            <person name="Weinstock G."/>
            <person name="Gibbs R.A."/>
            <person name="Liu Y."/>
            <person name="Worley K."/>
            <person name="Weinstock G."/>
            <person name="Elsik C.G."/>
            <person name="Reese J.T."/>
            <person name="Elhaik E."/>
            <person name="Landan G."/>
            <person name="Graur D."/>
            <person name="Arensburger P."/>
            <person name="Atkinson P."/>
            <person name="Beeman R.W."/>
            <person name="Beidler J."/>
            <person name="Brown S.J."/>
            <person name="Demuth J.P."/>
            <person name="Drury D.W."/>
            <person name="Du Y.Z."/>
            <person name="Fujiwara H."/>
            <person name="Lorenzen M."/>
            <person name="Maselli V."/>
            <person name="Osanai M."/>
            <person name="Park Y."/>
            <person name="Robertson H.M."/>
            <person name="Tu Z."/>
            <person name="Wang J.J."/>
            <person name="Wang S."/>
            <person name="Richards S."/>
            <person name="Song H."/>
            <person name="Zhang L."/>
            <person name="Sodergren E."/>
            <person name="Werner D."/>
            <person name="Stanke M."/>
            <person name="Morgenstern B."/>
            <person name="Solovyev V."/>
            <person name="Kosarev P."/>
            <person name="Brown G."/>
            <person name="Chen H.C."/>
            <person name="Ermolaeva O."/>
            <person name="Hlavina W."/>
            <person name="Kapustin Y."/>
            <person name="Kiryutin B."/>
            <person name="Kitts P."/>
            <person name="Maglott D."/>
            <person name="Pruitt K."/>
            <person name="Sapojnikov V."/>
            <person name="Souvorov A."/>
            <person name="Mackey A.J."/>
            <person name="Waterhouse R.M."/>
            <person name="Wyder S."/>
            <person name="Zdobnov E.M."/>
            <person name="Zdobnov E.M."/>
            <person name="Wyder S."/>
            <person name="Kriventseva E.V."/>
            <person name="Kadowaki T."/>
            <person name="Bork P."/>
            <person name="Aranda M."/>
            <person name="Bao R."/>
            <person name="Beermann A."/>
            <person name="Berns N."/>
            <person name="Bolognesi R."/>
            <person name="Bonneton F."/>
            <person name="Bopp D."/>
            <person name="Brown S.J."/>
            <person name="Bucher G."/>
            <person name="Butts T."/>
            <person name="Chaumot A."/>
            <person name="Denell R.E."/>
            <person name="Ferrier D.E."/>
            <person name="Friedrich M."/>
            <person name="Gordon C.M."/>
            <person name="Jindra M."/>
            <person name="Klingler M."/>
            <person name="Lan Q."/>
            <person name="Lattorff H.M."/>
            <person name="Laudet V."/>
            <person name="von Levetsow C."/>
            <person name="Liu Z."/>
            <person name="Lutz R."/>
            <person name="Lynch J.A."/>
            <person name="da Fonseca R.N."/>
            <person name="Posnien N."/>
            <person name="Reuter R."/>
            <person name="Roth S."/>
            <person name="Savard J."/>
            <person name="Schinko J.B."/>
            <person name="Schmitt C."/>
            <person name="Schoppmeier M."/>
            <person name="Schroder R."/>
            <person name="Shippy T.D."/>
            <person name="Simonnet F."/>
            <person name="Marques-Souza H."/>
            <person name="Tautz D."/>
            <person name="Tomoyasu Y."/>
            <person name="Trauner J."/>
            <person name="Van der Zee M."/>
            <person name="Vervoort M."/>
            <person name="Wittkopp N."/>
            <person name="Wimmer E.A."/>
            <person name="Yang X."/>
            <person name="Jones A.K."/>
            <person name="Sattelle D.B."/>
            <person name="Ebert P.R."/>
            <person name="Nelson D."/>
            <person name="Scott J.G."/>
            <person name="Beeman R.W."/>
            <person name="Muthukrishnan S."/>
            <person name="Kramer K.J."/>
            <person name="Arakane Y."/>
            <person name="Beeman R.W."/>
            <person name="Zhu Q."/>
            <person name="Hogenkamp D."/>
            <person name="Dixit R."/>
            <person name="Oppert B."/>
            <person name="Jiang H."/>
            <person name="Zou Z."/>
            <person name="Marshall J."/>
            <person name="Elpidina E."/>
            <person name="Vinokurov K."/>
            <person name="Oppert C."/>
            <person name="Zou Z."/>
            <person name="Evans J."/>
            <person name="Lu Z."/>
            <person name="Zhao P."/>
            <person name="Sumathipala N."/>
            <person name="Altincicek B."/>
            <person name="Vilcinskas A."/>
            <person name="Williams M."/>
            <person name="Hultmark D."/>
            <person name="Hetru C."/>
            <person name="Jiang H."/>
            <person name="Grimmelikhuijzen C.J."/>
            <person name="Hauser F."/>
            <person name="Cazzamali G."/>
            <person name="Williamson M."/>
            <person name="Park Y."/>
            <person name="Li B."/>
            <person name="Tanaka Y."/>
            <person name="Predel R."/>
            <person name="Neupert S."/>
            <person name="Schachtner J."/>
            <person name="Verleyen P."/>
            <person name="Raible F."/>
            <person name="Bork P."/>
            <person name="Friedrich M."/>
            <person name="Walden K.K."/>
            <person name="Robertson H.M."/>
            <person name="Angeli S."/>
            <person name="Foret S."/>
            <person name="Bucher G."/>
            <person name="Schuetz S."/>
            <person name="Maleszka R."/>
            <person name="Wimmer E.A."/>
            <person name="Beeman R.W."/>
            <person name="Lorenzen M."/>
            <person name="Tomoyasu Y."/>
            <person name="Miller S.C."/>
            <person name="Grossmann D."/>
            <person name="Bucher G."/>
        </authorList>
    </citation>
    <scope>NUCLEOTIDE SEQUENCE [LARGE SCALE GENOMIC DNA]</scope>
    <source>
        <strain evidence="10 11">Georgia GA2</strain>
    </source>
</reference>
<dbReference type="GO" id="GO:0032222">
    <property type="term" value="P:regulation of synaptic transmission, cholinergic"/>
    <property type="evidence" value="ECO:0007669"/>
    <property type="project" value="InterPro"/>
</dbReference>
<dbReference type="HOGENOM" id="CLU_1984424_0_0_1"/>
<evidence type="ECO:0000256" key="4">
    <source>
        <dbReference type="ARBA" id="ARBA00022729"/>
    </source>
</evidence>
<keyword evidence="5" id="KW-1133">Transmembrane helix</keyword>
<dbReference type="InterPro" id="IPR050975">
    <property type="entry name" value="Sleep_regulator"/>
</dbReference>
<feature type="chain" id="PRO_5003089740" description="Protein sleepless" evidence="9">
    <location>
        <begin position="23"/>
        <end position="126"/>
    </location>
</feature>
<dbReference type="AlphaFoldDB" id="D6WWK1"/>
<reference evidence="10 11" key="2">
    <citation type="journal article" date="2010" name="Nucleic Acids Res.">
        <title>BeetleBase in 2010: revisions to provide comprehensive genomic information for Tribolium castaneum.</title>
        <authorList>
            <person name="Kim H.S."/>
            <person name="Murphy T."/>
            <person name="Xia J."/>
            <person name="Caragea D."/>
            <person name="Park Y."/>
            <person name="Beeman R.W."/>
            <person name="Lorenzen M.D."/>
            <person name="Butcher S."/>
            <person name="Manak J.R."/>
            <person name="Brown S.J."/>
        </authorList>
    </citation>
    <scope>GENOME REANNOTATION</scope>
    <source>
        <strain evidence="10 11">Georgia GA2</strain>
    </source>
</reference>